<feature type="region of interest" description="Disordered" evidence="17">
    <location>
        <begin position="291"/>
        <end position="371"/>
    </location>
</feature>
<dbReference type="NCBIfam" id="NF002350">
    <property type="entry name" value="PRK01315.1"/>
    <property type="match status" value="1"/>
</dbReference>
<protein>
    <recommendedName>
        <fullName evidence="3">Membrane protein insertase YidC</fullName>
    </recommendedName>
    <alternativeName>
        <fullName evidence="15">Foldase YidC</fullName>
    </alternativeName>
    <alternativeName>
        <fullName evidence="14">Membrane integrase YidC</fullName>
    </alternativeName>
    <alternativeName>
        <fullName evidence="13">Membrane protein YidC</fullName>
    </alternativeName>
</protein>
<reference evidence="21" key="1">
    <citation type="journal article" date="2019" name="Int. J. Syst. Evol. Microbiol.">
        <title>The Global Catalogue of Microorganisms (GCM) 10K type strain sequencing project: providing services to taxonomists for standard genome sequencing and annotation.</title>
        <authorList>
            <consortium name="The Broad Institute Genomics Platform"/>
            <consortium name="The Broad Institute Genome Sequencing Center for Infectious Disease"/>
            <person name="Wu L."/>
            <person name="Ma J."/>
        </authorList>
    </citation>
    <scope>NUCLEOTIDE SEQUENCE [LARGE SCALE GENOMIC DNA]</scope>
    <source>
        <strain evidence="21">CGMCC 1.15277</strain>
    </source>
</reference>
<feature type="transmembrane region" description="Helical" evidence="18">
    <location>
        <begin position="21"/>
        <end position="40"/>
    </location>
</feature>
<evidence type="ECO:0000256" key="17">
    <source>
        <dbReference type="SAM" id="MobiDB-lite"/>
    </source>
</evidence>
<feature type="compositionally biased region" description="Basic and acidic residues" evidence="17">
    <location>
        <begin position="291"/>
        <end position="301"/>
    </location>
</feature>
<dbReference type="NCBIfam" id="TIGR03592">
    <property type="entry name" value="yidC_oxa1_cterm"/>
    <property type="match status" value="1"/>
</dbReference>
<dbReference type="CDD" id="cd20070">
    <property type="entry name" value="5TM_YidC_Alb3"/>
    <property type="match status" value="1"/>
</dbReference>
<keyword evidence="10" id="KW-0143">Chaperone</keyword>
<dbReference type="PANTHER" id="PTHR12428:SF65">
    <property type="entry name" value="CYTOCHROME C OXIDASE ASSEMBLY PROTEIN COX18, MITOCHONDRIAL"/>
    <property type="match status" value="1"/>
</dbReference>
<keyword evidence="9 18" id="KW-0472">Membrane</keyword>
<dbReference type="Pfam" id="PF02096">
    <property type="entry name" value="60KD_IMP"/>
    <property type="match status" value="1"/>
</dbReference>
<keyword evidence="5" id="KW-1003">Cell membrane</keyword>
<dbReference type="InterPro" id="IPR028055">
    <property type="entry name" value="YidC/Oxa/ALB_C"/>
</dbReference>
<feature type="compositionally biased region" description="Polar residues" evidence="17">
    <location>
        <begin position="350"/>
        <end position="364"/>
    </location>
</feature>
<feature type="transmembrane region" description="Helical" evidence="18">
    <location>
        <begin position="184"/>
        <end position="205"/>
    </location>
</feature>
<comment type="similarity">
    <text evidence="2">Belongs to the OXA1/ALB3/YidC family. Type 1 subfamily.</text>
</comment>
<feature type="compositionally biased region" description="Low complexity" evidence="17">
    <location>
        <begin position="310"/>
        <end position="321"/>
    </location>
</feature>
<evidence type="ECO:0000256" key="5">
    <source>
        <dbReference type="ARBA" id="ARBA00022475"/>
    </source>
</evidence>
<proteinExistence type="inferred from homology"/>
<evidence type="ECO:0000256" key="12">
    <source>
        <dbReference type="ARBA" id="ARBA00026028"/>
    </source>
</evidence>
<dbReference type="InterPro" id="IPR001708">
    <property type="entry name" value="YidC/ALB3/OXA1/COX18"/>
</dbReference>
<name>A0ABW1X463_9ACTN</name>
<feature type="transmembrane region" description="Helical" evidence="18">
    <location>
        <begin position="52"/>
        <end position="72"/>
    </location>
</feature>
<keyword evidence="8 18" id="KW-1133">Transmembrane helix</keyword>
<evidence type="ECO:0000256" key="11">
    <source>
        <dbReference type="ARBA" id="ARBA00025034"/>
    </source>
</evidence>
<gene>
    <name evidence="20" type="primary">yidC</name>
    <name evidence="20" type="ORF">ACFP57_13320</name>
</gene>
<evidence type="ECO:0000256" key="6">
    <source>
        <dbReference type="ARBA" id="ARBA00022692"/>
    </source>
</evidence>
<dbReference type="InterPro" id="IPR047196">
    <property type="entry name" value="YidC_ALB_C"/>
</dbReference>
<evidence type="ECO:0000256" key="4">
    <source>
        <dbReference type="ARBA" id="ARBA00022448"/>
    </source>
</evidence>
<evidence type="ECO:0000256" key="8">
    <source>
        <dbReference type="ARBA" id="ARBA00022989"/>
    </source>
</evidence>
<accession>A0ABW1X463</accession>
<sequence length="371" mass="41579">MLTPLLLFGLGSAFRDMISAILQPIYWAVSGIIVLAHKLWSPLFGADSGLTWVLSIVTLTVVIRTLLIPLFVKQINSARSMQLIQPKAKALQDKYGHDRERLGQETMKLYREEGVNPAASCLPLLLQMPIFLALFRVLEGIAHNPDPIVRGHFFKTNPDLVISLRNADFLGASLSGRFLPLGQGFGATQIMALVLMLTMTAVLFIQQLQLMQKNMPPEALTGPMAQQQKMMLYMFPIMYLFGGVAIPIGVLIYWMTTNLWTLGQQYILIHNNPTPNTPAYVDWQERMRAKGKDPEKIEADRRAKRLRRVSTGSTGGATAATLVDDETTDAKPTVQRQGVNRQTVRKTADGKQQTVNRQQPVRQTRNTRKKK</sequence>
<keyword evidence="6 16" id="KW-0812">Transmembrane</keyword>
<comment type="caution">
    <text evidence="20">The sequence shown here is derived from an EMBL/GenBank/DDBJ whole genome shotgun (WGS) entry which is preliminary data.</text>
</comment>
<evidence type="ECO:0000256" key="16">
    <source>
        <dbReference type="RuleBase" id="RU003945"/>
    </source>
</evidence>
<feature type="transmembrane region" description="Helical" evidence="18">
    <location>
        <begin position="232"/>
        <end position="255"/>
    </location>
</feature>
<evidence type="ECO:0000256" key="1">
    <source>
        <dbReference type="ARBA" id="ARBA00004651"/>
    </source>
</evidence>
<comment type="subcellular location">
    <subcellularLocation>
        <location evidence="1">Cell membrane</location>
        <topology evidence="1">Multi-pass membrane protein</topology>
    </subcellularLocation>
    <subcellularLocation>
        <location evidence="16">Membrane</location>
        <topology evidence="16">Multi-pass membrane protein</topology>
    </subcellularLocation>
</comment>
<evidence type="ECO:0000256" key="7">
    <source>
        <dbReference type="ARBA" id="ARBA00022927"/>
    </source>
</evidence>
<comment type="subunit">
    <text evidence="12">Interacts with the Sec translocase complex via SecD. Specifically interacts with transmembrane segments of nascent integral membrane proteins during membrane integration.</text>
</comment>
<evidence type="ECO:0000313" key="21">
    <source>
        <dbReference type="Proteomes" id="UP001596266"/>
    </source>
</evidence>
<evidence type="ECO:0000256" key="3">
    <source>
        <dbReference type="ARBA" id="ARBA00015325"/>
    </source>
</evidence>
<evidence type="ECO:0000256" key="13">
    <source>
        <dbReference type="ARBA" id="ARBA00031538"/>
    </source>
</evidence>
<dbReference type="PANTHER" id="PTHR12428">
    <property type="entry name" value="OXA1"/>
    <property type="match status" value="1"/>
</dbReference>
<keyword evidence="21" id="KW-1185">Reference proteome</keyword>
<evidence type="ECO:0000256" key="2">
    <source>
        <dbReference type="ARBA" id="ARBA00010527"/>
    </source>
</evidence>
<evidence type="ECO:0000256" key="14">
    <source>
        <dbReference type="ARBA" id="ARBA00033245"/>
    </source>
</evidence>
<evidence type="ECO:0000256" key="10">
    <source>
        <dbReference type="ARBA" id="ARBA00023186"/>
    </source>
</evidence>
<evidence type="ECO:0000313" key="20">
    <source>
        <dbReference type="EMBL" id="MFC6397956.1"/>
    </source>
</evidence>
<evidence type="ECO:0000259" key="19">
    <source>
        <dbReference type="Pfam" id="PF02096"/>
    </source>
</evidence>
<organism evidence="20 21">
    <name type="scientific">Luteococcus sanguinis</name>
    <dbReference type="NCBI Taxonomy" id="174038"/>
    <lineage>
        <taxon>Bacteria</taxon>
        <taxon>Bacillati</taxon>
        <taxon>Actinomycetota</taxon>
        <taxon>Actinomycetes</taxon>
        <taxon>Propionibacteriales</taxon>
        <taxon>Propionibacteriaceae</taxon>
        <taxon>Luteococcus</taxon>
    </lineage>
</organism>
<evidence type="ECO:0000256" key="9">
    <source>
        <dbReference type="ARBA" id="ARBA00023136"/>
    </source>
</evidence>
<evidence type="ECO:0000256" key="15">
    <source>
        <dbReference type="ARBA" id="ARBA00033342"/>
    </source>
</evidence>
<dbReference type="RefSeq" id="WP_343886858.1">
    <property type="nucleotide sequence ID" value="NZ_BAAAKI010000024.1"/>
</dbReference>
<keyword evidence="4" id="KW-0813">Transport</keyword>
<keyword evidence="7" id="KW-0653">Protein transport</keyword>
<feature type="domain" description="Membrane insertase YidC/Oxa/ALB C-terminal" evidence="19">
    <location>
        <begin position="52"/>
        <end position="268"/>
    </location>
</feature>
<evidence type="ECO:0000256" key="18">
    <source>
        <dbReference type="SAM" id="Phobius"/>
    </source>
</evidence>
<comment type="function">
    <text evidence="11">Required for the insertion and/or proper folding and/or complex formation of integral membrane proteins into the membrane. Involved in integration of membrane proteins that insert both dependently and independently of the Sec translocase complex, as well as at least some lipoproteins. Aids folding of multispanning membrane proteins.</text>
</comment>
<dbReference type="EMBL" id="JBHSUA010000025">
    <property type="protein sequence ID" value="MFC6397956.1"/>
    <property type="molecule type" value="Genomic_DNA"/>
</dbReference>
<dbReference type="Proteomes" id="UP001596266">
    <property type="component" value="Unassembled WGS sequence"/>
</dbReference>